<gene>
    <name evidence="1" type="ORF">FHS27_000527</name>
</gene>
<dbReference type="RefSeq" id="WP_184301337.1">
    <property type="nucleotide sequence ID" value="NZ_JACHXU010000002.1"/>
</dbReference>
<comment type="caution">
    <text evidence="1">The sequence shown here is derived from an EMBL/GenBank/DDBJ whole genome shotgun (WGS) entry which is preliminary data.</text>
</comment>
<dbReference type="EMBL" id="JACHXU010000002">
    <property type="protein sequence ID" value="MBB3204760.1"/>
    <property type="molecule type" value="Genomic_DNA"/>
</dbReference>
<reference evidence="1 2" key="1">
    <citation type="submission" date="2020-08" db="EMBL/GenBank/DDBJ databases">
        <title>Genomic Encyclopedia of Type Strains, Phase III (KMG-III): the genomes of soil and plant-associated and newly described type strains.</title>
        <authorList>
            <person name="Whitman W."/>
        </authorList>
    </citation>
    <scope>NUCLEOTIDE SEQUENCE [LARGE SCALE GENOMIC DNA]</scope>
    <source>
        <strain evidence="1 2">CECT 8075</strain>
    </source>
</reference>
<keyword evidence="2" id="KW-1185">Reference proteome</keyword>
<protein>
    <submittedName>
        <fullName evidence="1">Sugar phosphate isomerase/epimerase</fullName>
    </submittedName>
</protein>
<evidence type="ECO:0000313" key="2">
    <source>
        <dbReference type="Proteomes" id="UP000536179"/>
    </source>
</evidence>
<proteinExistence type="predicted"/>
<accession>A0A7W5H4A9</accession>
<dbReference type="GO" id="GO:0016853">
    <property type="term" value="F:isomerase activity"/>
    <property type="evidence" value="ECO:0007669"/>
    <property type="project" value="UniProtKB-KW"/>
</dbReference>
<dbReference type="Proteomes" id="UP000536179">
    <property type="component" value="Unassembled WGS sequence"/>
</dbReference>
<sequence>MPSASRSDWTLGYCTNIHPGIEVDAICKNLNTVSAEVARRREQASGPLGVGLWIPHAASVELRRHGMPPLEEAVGHKSLLAYTVNGFPYDDFHGDRVKHAVYQPAWWHDERVGYTRDLAKILGDLLPEGMTTGTISTLPLGWPRQIDEHESTETNPVWRDVTEDELHHAGTNFRRLAEDLRMLENRTGKRIIVAIEPEPGCLLERSEQVVEWFQKQLPDPTHRRYIGVCHDVCHSAVMMEDQRETLKRYADAGIVLGKVQISSAIVADWKSAEPSDHPAVLEQLRSFAEDRYLHQTGRRTANGRFEMAEDLPELLDATASTPIKDERWVVHFHVPVFLEKFGLLKTTRNEIAEALDAVEQLSAPLAKGSRSTRSVLEFSGHLEVETYAWSVLPDSQRTGPLAIDDSMSREEAMARDIAYEIDYVAGLLT</sequence>
<organism evidence="1 2">
    <name type="scientific">Aporhodopirellula rubra</name>
    <dbReference type="NCBI Taxonomy" id="980271"/>
    <lineage>
        <taxon>Bacteria</taxon>
        <taxon>Pseudomonadati</taxon>
        <taxon>Planctomycetota</taxon>
        <taxon>Planctomycetia</taxon>
        <taxon>Pirellulales</taxon>
        <taxon>Pirellulaceae</taxon>
        <taxon>Aporhodopirellula</taxon>
    </lineage>
</organism>
<keyword evidence="1" id="KW-0413">Isomerase</keyword>
<dbReference type="AlphaFoldDB" id="A0A7W5H4A9"/>
<evidence type="ECO:0000313" key="1">
    <source>
        <dbReference type="EMBL" id="MBB3204760.1"/>
    </source>
</evidence>
<dbReference type="NCBIfam" id="NF035939">
    <property type="entry name" value="TIM_EboE"/>
    <property type="match status" value="1"/>
</dbReference>
<dbReference type="SUPFAM" id="SSF51658">
    <property type="entry name" value="Xylose isomerase-like"/>
    <property type="match status" value="1"/>
</dbReference>
<dbReference type="InterPro" id="IPR036237">
    <property type="entry name" value="Xyl_isomerase-like_sf"/>
</dbReference>
<name>A0A7W5H4A9_9BACT</name>
<dbReference type="Gene3D" id="3.20.20.150">
    <property type="entry name" value="Divalent-metal-dependent TIM barrel enzymes"/>
    <property type="match status" value="1"/>
</dbReference>